<dbReference type="InterPro" id="IPR050261">
    <property type="entry name" value="FrsA_esterase"/>
</dbReference>
<comment type="similarity">
    <text evidence="1">Belongs to the AB hydrolase superfamily.</text>
</comment>
<dbReference type="Gene3D" id="3.40.50.1820">
    <property type="entry name" value="alpha/beta hydrolase"/>
    <property type="match status" value="1"/>
</dbReference>
<keyword evidence="3" id="KW-1185">Reference proteome</keyword>
<evidence type="ECO:0000313" key="2">
    <source>
        <dbReference type="EMBL" id="GAA3617479.1"/>
    </source>
</evidence>
<dbReference type="SUPFAM" id="SSF53474">
    <property type="entry name" value="alpha/beta-Hydrolases"/>
    <property type="match status" value="1"/>
</dbReference>
<protein>
    <submittedName>
        <fullName evidence="2">Alpha/beta fold hydrolase</fullName>
    </submittedName>
</protein>
<evidence type="ECO:0000313" key="3">
    <source>
        <dbReference type="Proteomes" id="UP001501490"/>
    </source>
</evidence>
<comment type="caution">
    <text evidence="2">The sequence shown here is derived from an EMBL/GenBank/DDBJ whole genome shotgun (WGS) entry which is preliminary data.</text>
</comment>
<reference evidence="3" key="1">
    <citation type="journal article" date="2019" name="Int. J. Syst. Evol. Microbiol.">
        <title>The Global Catalogue of Microorganisms (GCM) 10K type strain sequencing project: providing services to taxonomists for standard genome sequencing and annotation.</title>
        <authorList>
            <consortium name="The Broad Institute Genomics Platform"/>
            <consortium name="The Broad Institute Genome Sequencing Center for Infectious Disease"/>
            <person name="Wu L."/>
            <person name="Ma J."/>
        </authorList>
    </citation>
    <scope>NUCLEOTIDE SEQUENCE [LARGE SCALE GENOMIC DNA]</scope>
    <source>
        <strain evidence="3">JCM 16929</strain>
    </source>
</reference>
<dbReference type="RefSeq" id="WP_344803890.1">
    <property type="nucleotide sequence ID" value="NZ_BAABAB010000014.1"/>
</dbReference>
<name>A0ABP6ZTB2_9ACTN</name>
<gene>
    <name evidence="2" type="ORF">GCM10022236_19600</name>
</gene>
<organism evidence="2 3">
    <name type="scientific">Microlunatus ginsengisoli</name>
    <dbReference type="NCBI Taxonomy" id="363863"/>
    <lineage>
        <taxon>Bacteria</taxon>
        <taxon>Bacillati</taxon>
        <taxon>Actinomycetota</taxon>
        <taxon>Actinomycetes</taxon>
        <taxon>Propionibacteriales</taxon>
        <taxon>Propionibacteriaceae</taxon>
        <taxon>Microlunatus</taxon>
    </lineage>
</organism>
<accession>A0ABP6ZTB2</accession>
<dbReference type="InterPro" id="IPR029058">
    <property type="entry name" value="AB_hydrolase_fold"/>
</dbReference>
<dbReference type="Gene3D" id="1.20.1440.110">
    <property type="entry name" value="acylaminoacyl peptidase"/>
    <property type="match status" value="1"/>
</dbReference>
<proteinExistence type="inferred from homology"/>
<dbReference type="GO" id="GO:0016787">
    <property type="term" value="F:hydrolase activity"/>
    <property type="evidence" value="ECO:0007669"/>
    <property type="project" value="UniProtKB-KW"/>
</dbReference>
<dbReference type="Proteomes" id="UP001501490">
    <property type="component" value="Unassembled WGS sequence"/>
</dbReference>
<dbReference type="PANTHER" id="PTHR22946">
    <property type="entry name" value="DIENELACTONE HYDROLASE DOMAIN-CONTAINING PROTEIN-RELATED"/>
    <property type="match status" value="1"/>
</dbReference>
<sequence>MTTFIDDPEFDGQFVRTLSAATRGGADLGEALAVAERIVPGDFASWYRAWTQTAERVRAEADRALSSGDAVSARRGYLRAAEYYRQATFFARTDLDDPLLHAAYDGHVAAFEAAVPLLGHPTYRMVVEGDHVLARGYLFTPDDTDALRPTVILPAGYDSTAEMGYTFAAVTALDHGMNCLTFEGPGQGGILYRHKVPLRHDFEAVLSPVVDWLLTRPGVDPDALVLLGRSFAGYLAPRAATGEHRIAALVCDPVQYDFAVTIRRRAGERVWARLMDHDPSLDADLAPMMADPHERNGFQWRMAAHGTSSLSDYFRELARFSLVGIADRIGCPTLATSGEGDFADNGQLQTFADALAAPVTSHTFTKAEGAGGHCEGLGQDRFDQYAYGWLHTVLADPDRRPARARLSRVPAR</sequence>
<dbReference type="PANTHER" id="PTHR22946:SF12">
    <property type="entry name" value="CONIDIAL PIGMENT BIOSYNTHESIS PROTEIN AYG1 (AFU_ORTHOLOGUE AFUA_2G17550)"/>
    <property type="match status" value="1"/>
</dbReference>
<evidence type="ECO:0000256" key="1">
    <source>
        <dbReference type="ARBA" id="ARBA00008645"/>
    </source>
</evidence>
<keyword evidence="2" id="KW-0378">Hydrolase</keyword>
<dbReference type="EMBL" id="BAABAB010000014">
    <property type="protein sequence ID" value="GAA3617479.1"/>
    <property type="molecule type" value="Genomic_DNA"/>
</dbReference>